<feature type="domain" description="PilZ" evidence="2">
    <location>
        <begin position="3"/>
        <end position="100"/>
    </location>
</feature>
<dbReference type="InterPro" id="IPR027021">
    <property type="entry name" value="C-di-GMP_BP_PA4608"/>
</dbReference>
<organism evidence="3 4">
    <name type="scientific">Candidatus Enterovibrio escicola</name>
    <dbReference type="NCBI Taxonomy" id="1927127"/>
    <lineage>
        <taxon>Bacteria</taxon>
        <taxon>Pseudomonadati</taxon>
        <taxon>Pseudomonadota</taxon>
        <taxon>Gammaproteobacteria</taxon>
        <taxon>Vibrionales</taxon>
        <taxon>Vibrionaceae</taxon>
        <taxon>Enterovibrio</taxon>
    </lineage>
</organism>
<protein>
    <recommendedName>
        <fullName evidence="1">Cyclic diguanosine monophosphate-binding protein</fullName>
        <shortName evidence="1">c-di-GMP-binding protein</shortName>
    </recommendedName>
    <alternativeName>
        <fullName evidence="1">Pilz domain-containing protein</fullName>
    </alternativeName>
</protein>
<evidence type="ECO:0000256" key="1">
    <source>
        <dbReference type="PIRNR" id="PIRNR028141"/>
    </source>
</evidence>
<comment type="subunit">
    <text evidence="1">Monomer in both c-di-GMP-bound and free forms.</text>
</comment>
<dbReference type="EMBL" id="NBYY01000033">
    <property type="protein sequence ID" value="PCS21608.1"/>
    <property type="molecule type" value="Genomic_DNA"/>
</dbReference>
<gene>
    <name evidence="3" type="ORF">BTN49_2857</name>
</gene>
<dbReference type="Gene3D" id="2.40.10.220">
    <property type="entry name" value="predicted glycosyltransferase like domains"/>
    <property type="match status" value="1"/>
</dbReference>
<dbReference type="Proteomes" id="UP000219020">
    <property type="component" value="Unassembled WGS sequence"/>
</dbReference>
<keyword evidence="4" id="KW-1185">Reference proteome</keyword>
<accession>A0A2A5T0H0</accession>
<dbReference type="PIRSF" id="PIRSF028141">
    <property type="entry name" value="C-di-GMP_BP_PA4608"/>
    <property type="match status" value="1"/>
</dbReference>
<proteinExistence type="predicted"/>
<reference evidence="4" key="1">
    <citation type="submission" date="2017-04" db="EMBL/GenBank/DDBJ databases">
        <title>Genome evolution of the luminous symbionts of deep sea anglerfish.</title>
        <authorList>
            <person name="Hendry T.A."/>
        </authorList>
    </citation>
    <scope>NUCLEOTIDE SEQUENCE [LARGE SCALE GENOMIC DNA]</scope>
</reference>
<keyword evidence="1" id="KW-0973">c-di-GMP</keyword>
<keyword evidence="1" id="KW-0547">Nucleotide-binding</keyword>
<dbReference type="RefSeq" id="WP_097357149.1">
    <property type="nucleotide sequence ID" value="NZ_CAWOZE010000007.1"/>
</dbReference>
<dbReference type="Pfam" id="PF07238">
    <property type="entry name" value="PilZ"/>
    <property type="match status" value="1"/>
</dbReference>
<dbReference type="InterPro" id="IPR009875">
    <property type="entry name" value="PilZ_domain"/>
</dbReference>
<dbReference type="SUPFAM" id="SSF141371">
    <property type="entry name" value="PilZ domain-like"/>
    <property type="match status" value="1"/>
</dbReference>
<evidence type="ECO:0000313" key="3">
    <source>
        <dbReference type="EMBL" id="PCS21608.1"/>
    </source>
</evidence>
<sequence length="123" mass="14514">MMERRKFFRIVFRVPATIRQGCISWSSRIFDLSLKGALLEVPIDWKLGNEEDYSIQFQLNESDIYIDMDLKLIKECGKYLRFKIDHIDIDSASHLKRLIELNVGNDVLLHRELAQLTDMKDIL</sequence>
<comment type="function">
    <text evidence="1">Binds the second messenger bis-(3'-5') cyclic dimeric guanosine monophosphate (c-di-GMP). Can bind two c-di-GMP molecules per monomer. May play a role in bacterial second-messenger regulated processes. Binding to c-di-GMP induces a conformational change of the C- and N-termini resulting in the exposure of a highly negative surface on one side of the protein to a possible effector protein.</text>
</comment>
<evidence type="ECO:0000313" key="4">
    <source>
        <dbReference type="Proteomes" id="UP000219020"/>
    </source>
</evidence>
<comment type="caution">
    <text evidence="3">The sequence shown here is derived from an EMBL/GenBank/DDBJ whole genome shotgun (WGS) entry which is preliminary data.</text>
</comment>
<evidence type="ECO:0000259" key="2">
    <source>
        <dbReference type="Pfam" id="PF07238"/>
    </source>
</evidence>
<dbReference type="GO" id="GO:0035438">
    <property type="term" value="F:cyclic-di-GMP binding"/>
    <property type="evidence" value="ECO:0007669"/>
    <property type="project" value="InterPro"/>
</dbReference>
<name>A0A2A5T0H0_9GAMM</name>
<dbReference type="AlphaFoldDB" id="A0A2A5T0H0"/>
<dbReference type="GeneID" id="66952445"/>